<dbReference type="GO" id="GO:0005634">
    <property type="term" value="C:nucleus"/>
    <property type="evidence" value="ECO:0007669"/>
    <property type="project" value="InterPro"/>
</dbReference>
<evidence type="ECO:0000313" key="4">
    <source>
        <dbReference type="Proteomes" id="UP000803884"/>
    </source>
</evidence>
<organism evidence="3 4">
    <name type="scientific">Cladosporium halotolerans</name>
    <dbReference type="NCBI Taxonomy" id="1052096"/>
    <lineage>
        <taxon>Eukaryota</taxon>
        <taxon>Fungi</taxon>
        <taxon>Dikarya</taxon>
        <taxon>Ascomycota</taxon>
        <taxon>Pezizomycotina</taxon>
        <taxon>Dothideomycetes</taxon>
        <taxon>Dothideomycetidae</taxon>
        <taxon>Cladosporiales</taxon>
        <taxon>Cladosporiaceae</taxon>
        <taxon>Cladosporium</taxon>
    </lineage>
</organism>
<dbReference type="SUPFAM" id="SSF57879">
    <property type="entry name" value="Zinc domain conserved in yeast copper-regulated transcription factors"/>
    <property type="match status" value="1"/>
</dbReference>
<dbReference type="GeneID" id="96001683"/>
<protein>
    <recommendedName>
        <fullName evidence="2">Copper-fist domain-containing protein</fullName>
    </recommendedName>
</protein>
<feature type="region of interest" description="Disordered" evidence="1">
    <location>
        <begin position="245"/>
        <end position="270"/>
    </location>
</feature>
<comment type="caution">
    <text evidence="3">The sequence shown here is derived from an EMBL/GenBank/DDBJ whole genome shotgun (WGS) entry which is preliminary data.</text>
</comment>
<evidence type="ECO:0000256" key="1">
    <source>
        <dbReference type="SAM" id="MobiDB-lite"/>
    </source>
</evidence>
<reference evidence="3 4" key="1">
    <citation type="journal article" date="2020" name="Microbiol. Resour. Announc.">
        <title>Draft Genome Sequence of a Cladosporium Species Isolated from the Mesophotic Ascidian Didemnum maculosum.</title>
        <authorList>
            <person name="Gioti A."/>
            <person name="Siaperas R."/>
            <person name="Nikolaivits E."/>
            <person name="Le Goff G."/>
            <person name="Ouazzani J."/>
            <person name="Kotoulas G."/>
            <person name="Topakas E."/>
        </authorList>
    </citation>
    <scope>NUCLEOTIDE SEQUENCE [LARGE SCALE GENOMIC DNA]</scope>
    <source>
        <strain evidence="3 4">TM138-S3</strain>
    </source>
</reference>
<feature type="region of interest" description="Disordered" evidence="1">
    <location>
        <begin position="283"/>
        <end position="304"/>
    </location>
</feature>
<name>A0AB34L1E0_9PEZI</name>
<dbReference type="InterPro" id="IPR036395">
    <property type="entry name" value="Cu_fist_DNA-bd_dom_sf"/>
</dbReference>
<dbReference type="Proteomes" id="UP000803884">
    <property type="component" value="Unassembled WGS sequence"/>
</dbReference>
<feature type="compositionally biased region" description="Low complexity" evidence="1">
    <location>
        <begin position="164"/>
        <end position="179"/>
    </location>
</feature>
<feature type="region of interest" description="Disordered" evidence="1">
    <location>
        <begin position="159"/>
        <end position="191"/>
    </location>
</feature>
<accession>A0AB34L1E0</accession>
<gene>
    <name evidence="3" type="ORF">WHR41_00239</name>
</gene>
<dbReference type="EMBL" id="JAAQHG020000001">
    <property type="protein sequence ID" value="KAL1591027.1"/>
    <property type="molecule type" value="Genomic_DNA"/>
</dbReference>
<dbReference type="RefSeq" id="XP_069234132.1">
    <property type="nucleotide sequence ID" value="XM_069368845.1"/>
</dbReference>
<proteinExistence type="predicted"/>
<dbReference type="GO" id="GO:0003677">
    <property type="term" value="F:DNA binding"/>
    <property type="evidence" value="ECO:0007669"/>
    <property type="project" value="InterPro"/>
</dbReference>
<dbReference type="SMART" id="SM01090">
    <property type="entry name" value="Copper-fist"/>
    <property type="match status" value="1"/>
</dbReference>
<sequence>MDQDKPFKTIEVIDARTNQVCKIACMSCIRGHRTTSCGIPVCRQKIFWTVKRPGRPSNSCTCRYGATGGCKCVTAIPKCPHKSKKGEKRSSDCRCDEQGRFCCLLEPEHWDSLFQLQKPTINFFPSREVLEGGQTAPTPMTMPSTPAYFPESMPQRVSSCCGTPGPQAQQPQPQQQMSFPPTPYSDMMSPKSSGVTARFGYMGIGGPMGPVESPHPDALSWNSNAPAPPRDYSAAPETLNWSATTSAAPTDYGTPTSYQQAEKSSCCGGGPATQLPHYQEPEMEIEENSCCQSSEAPLDGPQDFSLGDPFMQNTHVNPFEPALTQPSFEQPYVQPTFNFERWTQEYQAYQYPGAICQKCGLNGCTCRNCPPVMQNFGTTSWAQCCGRKHARQGPQPPPIMQPQAPMAQFPTNGHSQGIAHQQSVDFGFPAQHPQQQPMGMHMMSSPPQHHSMNGFDHNFDMPDTTDPVAYSDFLLSELDRPSHTHVQNGFG</sequence>
<evidence type="ECO:0000313" key="3">
    <source>
        <dbReference type="EMBL" id="KAL1591027.1"/>
    </source>
</evidence>
<dbReference type="GO" id="GO:0005507">
    <property type="term" value="F:copper ion binding"/>
    <property type="evidence" value="ECO:0007669"/>
    <property type="project" value="InterPro"/>
</dbReference>
<dbReference type="InterPro" id="IPR001083">
    <property type="entry name" value="Cu_fist_DNA-bd_dom"/>
</dbReference>
<dbReference type="PROSITE" id="PS50073">
    <property type="entry name" value="COPPER_FIST_2"/>
    <property type="match status" value="1"/>
</dbReference>
<evidence type="ECO:0000259" key="2">
    <source>
        <dbReference type="PROSITE" id="PS50073"/>
    </source>
</evidence>
<feature type="compositionally biased region" description="Polar residues" evidence="1">
    <location>
        <begin position="245"/>
        <end position="263"/>
    </location>
</feature>
<dbReference type="Gene3D" id="3.90.430.10">
    <property type="entry name" value="Copper fist DNA-binding domain"/>
    <property type="match status" value="1"/>
</dbReference>
<dbReference type="Pfam" id="PF00649">
    <property type="entry name" value="Copper-fist"/>
    <property type="match status" value="1"/>
</dbReference>
<feature type="domain" description="Copper-fist" evidence="2">
    <location>
        <begin position="22"/>
        <end position="57"/>
    </location>
</feature>
<dbReference type="GO" id="GO:0003700">
    <property type="term" value="F:DNA-binding transcription factor activity"/>
    <property type="evidence" value="ECO:0007669"/>
    <property type="project" value="InterPro"/>
</dbReference>
<dbReference type="AlphaFoldDB" id="A0AB34L1E0"/>
<keyword evidence="4" id="KW-1185">Reference proteome</keyword>